<dbReference type="EMBL" id="JAPQKN010000002">
    <property type="protein sequence ID" value="KAJ5167741.1"/>
    <property type="molecule type" value="Genomic_DNA"/>
</dbReference>
<evidence type="ECO:0000313" key="2">
    <source>
        <dbReference type="Proteomes" id="UP001149163"/>
    </source>
</evidence>
<evidence type="ECO:0000313" key="1">
    <source>
        <dbReference type="EMBL" id="KAJ5167741.1"/>
    </source>
</evidence>
<protein>
    <submittedName>
        <fullName evidence="1">Uncharacterized protein</fullName>
    </submittedName>
</protein>
<sequence>MTTYLRNNAITQEIELISRRRPESVLYGVWTAILALQFPITRGYVTRPQDQHTSQGGQRGFSDLHIFQYAGNATQANKFLMVQCKTAGTETRTAIWDDAVDQLSRYLSSSHGTRRRADRTPVYGIAAIGRCIRVYKYDDVNRQVLDWAPRGMTRGAIWDVKDHARQVQRILDHILDNH</sequence>
<name>A0A9W9LP20_9EURO</name>
<dbReference type="Proteomes" id="UP001149163">
    <property type="component" value="Unassembled WGS sequence"/>
</dbReference>
<keyword evidence="2" id="KW-1185">Reference proteome</keyword>
<dbReference type="GeneID" id="81424636"/>
<reference evidence="1" key="2">
    <citation type="journal article" date="2023" name="IMA Fungus">
        <title>Comparative genomic study of the Penicillium genus elucidates a diverse pangenome and 15 lateral gene transfer events.</title>
        <authorList>
            <person name="Petersen C."/>
            <person name="Sorensen T."/>
            <person name="Nielsen M.R."/>
            <person name="Sondergaard T.E."/>
            <person name="Sorensen J.L."/>
            <person name="Fitzpatrick D.A."/>
            <person name="Frisvad J.C."/>
            <person name="Nielsen K.L."/>
        </authorList>
    </citation>
    <scope>NUCLEOTIDE SEQUENCE</scope>
    <source>
        <strain evidence="1">IBT 26290</strain>
    </source>
</reference>
<dbReference type="RefSeq" id="XP_056544202.1">
    <property type="nucleotide sequence ID" value="XM_056685460.1"/>
</dbReference>
<reference evidence="1" key="1">
    <citation type="submission" date="2022-11" db="EMBL/GenBank/DDBJ databases">
        <authorList>
            <person name="Petersen C."/>
        </authorList>
    </citation>
    <scope>NUCLEOTIDE SEQUENCE</scope>
    <source>
        <strain evidence="1">IBT 26290</strain>
    </source>
</reference>
<gene>
    <name evidence="1" type="ORF">N7482_003335</name>
</gene>
<proteinExistence type="predicted"/>
<dbReference type="AlphaFoldDB" id="A0A9W9LP20"/>
<dbReference type="OrthoDB" id="4499616at2759"/>
<accession>A0A9W9LP20</accession>
<comment type="caution">
    <text evidence="1">The sequence shown here is derived from an EMBL/GenBank/DDBJ whole genome shotgun (WGS) entry which is preliminary data.</text>
</comment>
<organism evidence="1 2">
    <name type="scientific">Penicillium canariense</name>
    <dbReference type="NCBI Taxonomy" id="189055"/>
    <lineage>
        <taxon>Eukaryota</taxon>
        <taxon>Fungi</taxon>
        <taxon>Dikarya</taxon>
        <taxon>Ascomycota</taxon>
        <taxon>Pezizomycotina</taxon>
        <taxon>Eurotiomycetes</taxon>
        <taxon>Eurotiomycetidae</taxon>
        <taxon>Eurotiales</taxon>
        <taxon>Aspergillaceae</taxon>
        <taxon>Penicillium</taxon>
    </lineage>
</organism>